<accession>A0A090WGP7</accession>
<feature type="region of interest" description="Disordered" evidence="1">
    <location>
        <begin position="1"/>
        <end position="27"/>
    </location>
</feature>
<evidence type="ECO:0000313" key="2">
    <source>
        <dbReference type="EMBL" id="GAL76230.1"/>
    </source>
</evidence>
<gene>
    <name evidence="2" type="ORF">JCM19275_636</name>
</gene>
<comment type="caution">
    <text evidence="2">The sequence shown here is derived from an EMBL/GenBank/DDBJ whole genome shotgun (WGS) entry which is preliminary data.</text>
</comment>
<dbReference type="AlphaFoldDB" id="A0A090WGP7"/>
<protein>
    <submittedName>
        <fullName evidence="2">Uncharacterized protein</fullName>
    </submittedName>
</protein>
<organism evidence="2 3">
    <name type="scientific">Nonlabens ulvanivorans</name>
    <name type="common">Persicivirga ulvanivorans</name>
    <dbReference type="NCBI Taxonomy" id="906888"/>
    <lineage>
        <taxon>Bacteria</taxon>
        <taxon>Pseudomonadati</taxon>
        <taxon>Bacteroidota</taxon>
        <taxon>Flavobacteriia</taxon>
        <taxon>Flavobacteriales</taxon>
        <taxon>Flavobacteriaceae</taxon>
        <taxon>Nonlabens</taxon>
    </lineage>
</organism>
<dbReference type="EMBL" id="BBNT01000009">
    <property type="protein sequence ID" value="GAL76230.1"/>
    <property type="molecule type" value="Genomic_DNA"/>
</dbReference>
<sequence>MARKLLPTTMELSSKRPGRKGPNSHWLSRLPAKTKPWKYREKLIKYCNQIDFNEN</sequence>
<proteinExistence type="predicted"/>
<evidence type="ECO:0000256" key="1">
    <source>
        <dbReference type="SAM" id="MobiDB-lite"/>
    </source>
</evidence>
<name>A0A090WGP7_NONUL</name>
<evidence type="ECO:0000313" key="3">
    <source>
        <dbReference type="Proteomes" id="UP000029647"/>
    </source>
</evidence>
<reference evidence="2 3" key="1">
    <citation type="journal article" date="2014" name="Genome Announc.">
        <title>Draft Genome Sequences of Marine Flavobacterium Nonlabens Strains NR17, NR24, NR27, NR32, NR33, and Ara13.</title>
        <authorList>
            <person name="Nakanishi M."/>
            <person name="Meirelles P."/>
            <person name="Suzuki R."/>
            <person name="Takatani N."/>
            <person name="Mino S."/>
            <person name="Suda W."/>
            <person name="Oshima K."/>
            <person name="Hattori M."/>
            <person name="Ohkuma M."/>
            <person name="Hosokawa M."/>
            <person name="Miyashita K."/>
            <person name="Thompson F.L."/>
            <person name="Niwa A."/>
            <person name="Sawabe T."/>
            <person name="Sawabe T."/>
        </authorList>
    </citation>
    <scope>NUCLEOTIDE SEQUENCE [LARGE SCALE GENOMIC DNA]</scope>
    <source>
        <strain evidence="3">JCM19275</strain>
    </source>
</reference>
<dbReference type="Proteomes" id="UP000029647">
    <property type="component" value="Unassembled WGS sequence"/>
</dbReference>